<dbReference type="Pfam" id="PF00254">
    <property type="entry name" value="FKBP_C"/>
    <property type="match status" value="1"/>
</dbReference>
<sequence>MNDKLRRVQPGDTLTLHFAVRINGGAEVDSSFGAAPITLTLGDGTLTPNLEQWLMGIAPGERHVFQLDPWQAFGEHNPELVQALPLSDFPSDEPPRADSVVEFSLPNGSTLAGRILALTDTHASVDFNHLLAGLPIEFEVEIVEICRQPGD</sequence>
<keyword evidence="3 5" id="KW-0697">Rotamase</keyword>
<evidence type="ECO:0000259" key="7">
    <source>
        <dbReference type="PROSITE" id="PS50059"/>
    </source>
</evidence>
<evidence type="ECO:0000256" key="3">
    <source>
        <dbReference type="ARBA" id="ARBA00023110"/>
    </source>
</evidence>
<comment type="similarity">
    <text evidence="2 6">Belongs to the FKBP-type PPIase family.</text>
</comment>
<dbReference type="PANTHER" id="PTHR47861:SF4">
    <property type="entry name" value="FKBP-TYPE 16 KDA PEPTIDYL-PROLYL CIS-TRANS ISOMERASE"/>
    <property type="match status" value="1"/>
</dbReference>
<protein>
    <recommendedName>
        <fullName evidence="6">Peptidyl-prolyl cis-trans isomerase</fullName>
        <ecNumber evidence="6">5.2.1.8</ecNumber>
    </recommendedName>
</protein>
<evidence type="ECO:0000313" key="9">
    <source>
        <dbReference type="Proteomes" id="UP000321337"/>
    </source>
</evidence>
<keyword evidence="4 5" id="KW-0413">Isomerase</keyword>
<evidence type="ECO:0000313" key="8">
    <source>
        <dbReference type="EMBL" id="GEP31203.1"/>
    </source>
</evidence>
<dbReference type="AlphaFoldDB" id="A0A512L9N9"/>
<dbReference type="Proteomes" id="UP000321337">
    <property type="component" value="Unassembled WGS sequence"/>
</dbReference>
<feature type="domain" description="PPIase FKBP-type" evidence="7">
    <location>
        <begin position="11"/>
        <end position="109"/>
    </location>
</feature>
<accession>A0A512L9N9</accession>
<dbReference type="InterPro" id="IPR048261">
    <property type="entry name" value="SlpA/SlyD-like_ins_sf"/>
</dbReference>
<dbReference type="GO" id="GO:0003755">
    <property type="term" value="F:peptidyl-prolyl cis-trans isomerase activity"/>
    <property type="evidence" value="ECO:0007669"/>
    <property type="project" value="UniProtKB-UniRule"/>
</dbReference>
<evidence type="ECO:0000256" key="5">
    <source>
        <dbReference type="PROSITE-ProRule" id="PRU00277"/>
    </source>
</evidence>
<dbReference type="Gene3D" id="2.40.10.330">
    <property type="match status" value="1"/>
</dbReference>
<evidence type="ECO:0000256" key="4">
    <source>
        <dbReference type="ARBA" id="ARBA00023235"/>
    </source>
</evidence>
<dbReference type="SUPFAM" id="SSF54534">
    <property type="entry name" value="FKBP-like"/>
    <property type="match status" value="1"/>
</dbReference>
<proteinExistence type="inferred from homology"/>
<keyword evidence="9" id="KW-1185">Reference proteome</keyword>
<dbReference type="InterPro" id="IPR001179">
    <property type="entry name" value="PPIase_FKBP_dom"/>
</dbReference>
<dbReference type="EC" id="5.2.1.8" evidence="6"/>
<evidence type="ECO:0000256" key="1">
    <source>
        <dbReference type="ARBA" id="ARBA00000971"/>
    </source>
</evidence>
<dbReference type="Gene3D" id="3.10.50.40">
    <property type="match status" value="1"/>
</dbReference>
<comment type="caution">
    <text evidence="8">The sequence shown here is derived from an EMBL/GenBank/DDBJ whole genome shotgun (WGS) entry which is preliminary data.</text>
</comment>
<gene>
    <name evidence="8" type="primary">fkpB</name>
    <name evidence="8" type="ORF">TPL01_23410</name>
</gene>
<dbReference type="InterPro" id="IPR046357">
    <property type="entry name" value="PPIase_dom_sf"/>
</dbReference>
<dbReference type="OrthoDB" id="9808891at2"/>
<dbReference type="PROSITE" id="PS50059">
    <property type="entry name" value="FKBP_PPIASE"/>
    <property type="match status" value="1"/>
</dbReference>
<name>A0A512L9N9_9PROT</name>
<dbReference type="EMBL" id="BKAD01000025">
    <property type="protein sequence ID" value="GEP31203.1"/>
    <property type="molecule type" value="Genomic_DNA"/>
</dbReference>
<dbReference type="PANTHER" id="PTHR47861">
    <property type="entry name" value="FKBP-TYPE PEPTIDYL-PROLYL CIS-TRANS ISOMERASE SLYD"/>
    <property type="match status" value="1"/>
</dbReference>
<dbReference type="RefSeq" id="WP_147073967.1">
    <property type="nucleotide sequence ID" value="NZ_AP021884.1"/>
</dbReference>
<organism evidence="8 9">
    <name type="scientific">Sulfuriferula plumbiphila</name>
    <dbReference type="NCBI Taxonomy" id="171865"/>
    <lineage>
        <taxon>Bacteria</taxon>
        <taxon>Pseudomonadati</taxon>
        <taxon>Pseudomonadota</taxon>
        <taxon>Betaproteobacteria</taxon>
        <taxon>Nitrosomonadales</taxon>
        <taxon>Sulfuricellaceae</taxon>
        <taxon>Sulfuriferula</taxon>
    </lineage>
</organism>
<evidence type="ECO:0000256" key="2">
    <source>
        <dbReference type="ARBA" id="ARBA00006577"/>
    </source>
</evidence>
<evidence type="ECO:0000256" key="6">
    <source>
        <dbReference type="RuleBase" id="RU003915"/>
    </source>
</evidence>
<reference evidence="8 9" key="1">
    <citation type="submission" date="2019-07" db="EMBL/GenBank/DDBJ databases">
        <title>Whole genome shotgun sequence of Thiobacillus plumbophilus NBRC 107929.</title>
        <authorList>
            <person name="Hosoyama A."/>
            <person name="Uohara A."/>
            <person name="Ohji S."/>
            <person name="Ichikawa N."/>
        </authorList>
    </citation>
    <scope>NUCLEOTIDE SEQUENCE [LARGE SCALE GENOMIC DNA]</scope>
    <source>
        <strain evidence="8 9">NBRC 107929</strain>
    </source>
</reference>
<comment type="catalytic activity">
    <reaction evidence="1 5 6">
        <text>[protein]-peptidylproline (omega=180) = [protein]-peptidylproline (omega=0)</text>
        <dbReference type="Rhea" id="RHEA:16237"/>
        <dbReference type="Rhea" id="RHEA-COMP:10747"/>
        <dbReference type="Rhea" id="RHEA-COMP:10748"/>
        <dbReference type="ChEBI" id="CHEBI:83833"/>
        <dbReference type="ChEBI" id="CHEBI:83834"/>
        <dbReference type="EC" id="5.2.1.8"/>
    </reaction>
</comment>